<gene>
    <name evidence="1" type="ORF">G2W53_044764</name>
</gene>
<keyword evidence="2" id="KW-1185">Reference proteome</keyword>
<evidence type="ECO:0000313" key="2">
    <source>
        <dbReference type="Proteomes" id="UP000634136"/>
    </source>
</evidence>
<dbReference type="Proteomes" id="UP000634136">
    <property type="component" value="Unassembled WGS sequence"/>
</dbReference>
<sequence length="198" mass="22547">MSKFYSYLRHNPDEAWKAMHVTSTLNTAMRNVVAPLAIKSYAKLVDRCRIVALNIKVAEKNKQKDNFNNKRPITSLKAETTKARSLCWEIMYQILAPSVEEVMEADHVCLDKVFAIIVGNPDNLLRIVPSRTRQELKLPVTTLPFDLAISTPTGECIDVILGMNWLSENHVVLNCCDKSVTFIDPIPSVNEMRRKFKE</sequence>
<accession>A0A834W1F2</accession>
<name>A0A834W1F2_9FABA</name>
<dbReference type="Pfam" id="PF08284">
    <property type="entry name" value="RVP_2"/>
    <property type="match status" value="1"/>
</dbReference>
<protein>
    <submittedName>
        <fullName evidence="1">Gag polyprotein</fullName>
    </submittedName>
</protein>
<dbReference type="OrthoDB" id="1936908at2759"/>
<comment type="caution">
    <text evidence="1">The sequence shown here is derived from an EMBL/GenBank/DDBJ whole genome shotgun (WGS) entry which is preliminary data.</text>
</comment>
<dbReference type="AlphaFoldDB" id="A0A834W1F2"/>
<evidence type="ECO:0000313" key="1">
    <source>
        <dbReference type="EMBL" id="KAF7800734.1"/>
    </source>
</evidence>
<proteinExistence type="predicted"/>
<dbReference type="InterPro" id="IPR021109">
    <property type="entry name" value="Peptidase_aspartic_dom_sf"/>
</dbReference>
<organism evidence="1 2">
    <name type="scientific">Senna tora</name>
    <dbReference type="NCBI Taxonomy" id="362788"/>
    <lineage>
        <taxon>Eukaryota</taxon>
        <taxon>Viridiplantae</taxon>
        <taxon>Streptophyta</taxon>
        <taxon>Embryophyta</taxon>
        <taxon>Tracheophyta</taxon>
        <taxon>Spermatophyta</taxon>
        <taxon>Magnoliopsida</taxon>
        <taxon>eudicotyledons</taxon>
        <taxon>Gunneridae</taxon>
        <taxon>Pentapetalae</taxon>
        <taxon>rosids</taxon>
        <taxon>fabids</taxon>
        <taxon>Fabales</taxon>
        <taxon>Fabaceae</taxon>
        <taxon>Caesalpinioideae</taxon>
        <taxon>Cassia clade</taxon>
        <taxon>Senna</taxon>
    </lineage>
</organism>
<dbReference type="EMBL" id="JAAIUW010000189">
    <property type="protein sequence ID" value="KAF7800734.1"/>
    <property type="molecule type" value="Genomic_DNA"/>
</dbReference>
<dbReference type="Gene3D" id="2.40.70.10">
    <property type="entry name" value="Acid Proteases"/>
    <property type="match status" value="1"/>
</dbReference>
<reference evidence="1" key="1">
    <citation type="submission" date="2020-09" db="EMBL/GenBank/DDBJ databases">
        <title>Genome-Enabled Discovery of Anthraquinone Biosynthesis in Senna tora.</title>
        <authorList>
            <person name="Kang S.-H."/>
            <person name="Pandey R.P."/>
            <person name="Lee C.-M."/>
            <person name="Sim J.-S."/>
            <person name="Jeong J.-T."/>
            <person name="Choi B.-S."/>
            <person name="Jung M."/>
            <person name="Ginzburg D."/>
            <person name="Zhao K."/>
            <person name="Won S.Y."/>
            <person name="Oh T.-J."/>
            <person name="Yu Y."/>
            <person name="Kim N.-H."/>
            <person name="Lee O.R."/>
            <person name="Lee T.-H."/>
            <person name="Bashyal P."/>
            <person name="Kim T.-S."/>
            <person name="Lee W.-H."/>
            <person name="Kawkins C."/>
            <person name="Kim C.-K."/>
            <person name="Kim J.S."/>
            <person name="Ahn B.O."/>
            <person name="Rhee S.Y."/>
            <person name="Sohng J.K."/>
        </authorList>
    </citation>
    <scope>NUCLEOTIDE SEQUENCE</scope>
    <source>
        <tissue evidence="1">Leaf</tissue>
    </source>
</reference>